<evidence type="ECO:0000259" key="2">
    <source>
        <dbReference type="PROSITE" id="PS51898"/>
    </source>
</evidence>
<reference evidence="3 4" key="1">
    <citation type="submission" date="2020-08" db="EMBL/GenBank/DDBJ databases">
        <title>Genomic Encyclopedia of Type Strains, Phase IV (KMG-IV): sequencing the most valuable type-strain genomes for metagenomic binning, comparative biology and taxonomic classification.</title>
        <authorList>
            <person name="Goeker M."/>
        </authorList>
    </citation>
    <scope>NUCLEOTIDE SEQUENCE [LARGE SCALE GENOMIC DNA]</scope>
    <source>
        <strain evidence="3 4">DSM 26189</strain>
    </source>
</reference>
<dbReference type="AlphaFoldDB" id="A0A7W6FP11"/>
<dbReference type="Pfam" id="PF00589">
    <property type="entry name" value="Phage_integrase"/>
    <property type="match status" value="1"/>
</dbReference>
<gene>
    <name evidence="3" type="ORF">GGR43_000778</name>
</gene>
<sequence>MATEKGGIYQRGEFWLDYVRGAGGKPSSANWYIWWYDAAAGRNQRKSTGTADVRLACDKLDEHYLAVHRPTTAEQDCYSVPEAMADYWLEHGSKQISADPIKARLKLMSRFLDAEADAGRLIDPFLPDHLDDRFLERFREWALADPIIARKKDESGNWIEGKRRKRSASTVEESIIQLKAALNHAFNSRRLRYVPPLKHKTRDQVTPERTYRLSVDAIAELLDYSIRGAGNYNGHADRLLPLRRYLIGAITTLARPDAVLDMGVARERGQWMQNERRFALNPEGRLQTKKVRPVMPVVDLLHSWLSATDEWLVCGERTTFDPDQQIDLIEQYKVASVKKGWLGAREKLGIPDGWGPKLLRHSMATILANRRVDLIELEIALGHRPLGKTSSRYAIFDPDYLSTIRDGIEDVVSDLTKKVGPALHAKLTQGHENIAVLRA</sequence>
<dbReference type="GO" id="GO:0003677">
    <property type="term" value="F:DNA binding"/>
    <property type="evidence" value="ECO:0007669"/>
    <property type="project" value="InterPro"/>
</dbReference>
<dbReference type="GO" id="GO:0006310">
    <property type="term" value="P:DNA recombination"/>
    <property type="evidence" value="ECO:0007669"/>
    <property type="project" value="UniProtKB-KW"/>
</dbReference>
<proteinExistence type="predicted"/>
<keyword evidence="1" id="KW-0233">DNA recombination</keyword>
<feature type="domain" description="Tyr recombinase" evidence="2">
    <location>
        <begin position="208"/>
        <end position="406"/>
    </location>
</feature>
<dbReference type="Gene3D" id="1.10.443.10">
    <property type="entry name" value="Intergrase catalytic core"/>
    <property type="match status" value="1"/>
</dbReference>
<evidence type="ECO:0000256" key="1">
    <source>
        <dbReference type="ARBA" id="ARBA00023172"/>
    </source>
</evidence>
<dbReference type="InterPro" id="IPR002104">
    <property type="entry name" value="Integrase_catalytic"/>
</dbReference>
<protein>
    <recommendedName>
        <fullName evidence="2">Tyr recombinase domain-containing protein</fullName>
    </recommendedName>
</protein>
<dbReference type="RefSeq" id="WP_188070633.1">
    <property type="nucleotide sequence ID" value="NZ_BSPS01000022.1"/>
</dbReference>
<organism evidence="3 4">
    <name type="scientific">Sphingobium jiangsuense</name>
    <dbReference type="NCBI Taxonomy" id="870476"/>
    <lineage>
        <taxon>Bacteria</taxon>
        <taxon>Pseudomonadati</taxon>
        <taxon>Pseudomonadota</taxon>
        <taxon>Alphaproteobacteria</taxon>
        <taxon>Sphingomonadales</taxon>
        <taxon>Sphingomonadaceae</taxon>
        <taxon>Sphingobium</taxon>
    </lineage>
</organism>
<dbReference type="EMBL" id="JACIDT010000002">
    <property type="protein sequence ID" value="MBB3925077.1"/>
    <property type="molecule type" value="Genomic_DNA"/>
</dbReference>
<keyword evidence="4" id="KW-1185">Reference proteome</keyword>
<comment type="caution">
    <text evidence="3">The sequence shown here is derived from an EMBL/GenBank/DDBJ whole genome shotgun (WGS) entry which is preliminary data.</text>
</comment>
<evidence type="ECO:0000313" key="4">
    <source>
        <dbReference type="Proteomes" id="UP000571950"/>
    </source>
</evidence>
<evidence type="ECO:0000313" key="3">
    <source>
        <dbReference type="EMBL" id="MBB3925077.1"/>
    </source>
</evidence>
<dbReference type="InterPro" id="IPR011010">
    <property type="entry name" value="DNA_brk_join_enz"/>
</dbReference>
<dbReference type="PROSITE" id="PS51898">
    <property type="entry name" value="TYR_RECOMBINASE"/>
    <property type="match status" value="1"/>
</dbReference>
<accession>A0A7W6FP11</accession>
<dbReference type="GO" id="GO:0015074">
    <property type="term" value="P:DNA integration"/>
    <property type="evidence" value="ECO:0007669"/>
    <property type="project" value="InterPro"/>
</dbReference>
<dbReference type="InterPro" id="IPR013762">
    <property type="entry name" value="Integrase-like_cat_sf"/>
</dbReference>
<name>A0A7W6FP11_9SPHN</name>
<dbReference type="SUPFAM" id="SSF56349">
    <property type="entry name" value="DNA breaking-rejoining enzymes"/>
    <property type="match status" value="1"/>
</dbReference>
<dbReference type="Proteomes" id="UP000571950">
    <property type="component" value="Unassembled WGS sequence"/>
</dbReference>